<dbReference type="InterPro" id="IPR007159">
    <property type="entry name" value="SpoVT-AbrB_dom"/>
</dbReference>
<dbReference type="Gene3D" id="2.10.260.10">
    <property type="match status" value="1"/>
</dbReference>
<keyword evidence="5" id="KW-1185">Reference proteome</keyword>
<proteinExistence type="predicted"/>
<organism evidence="4 5">
    <name type="scientific">Advenella mimigardefordensis (strain DSM 17166 / LMG 22922 / DPN7)</name>
    <dbReference type="NCBI Taxonomy" id="1247726"/>
    <lineage>
        <taxon>Bacteria</taxon>
        <taxon>Pseudomonadati</taxon>
        <taxon>Pseudomonadota</taxon>
        <taxon>Betaproteobacteria</taxon>
        <taxon>Burkholderiales</taxon>
        <taxon>Alcaligenaceae</taxon>
    </lineage>
</organism>
<dbReference type="eggNOG" id="COG4456">
    <property type="taxonomic scope" value="Bacteria"/>
</dbReference>
<dbReference type="EMBL" id="CP003915">
    <property type="protein sequence ID" value="AHG65786.1"/>
    <property type="molecule type" value="Genomic_DNA"/>
</dbReference>
<sequence>MTQIAKLFANGRSQAVRLPAAFRFEGTEVFIRKDERTGDVILSQRPPTWDAFVQLVGKHPAPQDFLSKDERGASEQQDRDPFAE</sequence>
<accession>W0PH26</accession>
<feature type="compositionally biased region" description="Basic and acidic residues" evidence="2">
    <location>
        <begin position="66"/>
        <end position="84"/>
    </location>
</feature>
<dbReference type="GO" id="GO:0003677">
    <property type="term" value="F:DNA binding"/>
    <property type="evidence" value="ECO:0007669"/>
    <property type="project" value="UniProtKB-UniRule"/>
</dbReference>
<keyword evidence="1" id="KW-0238">DNA-binding</keyword>
<dbReference type="PROSITE" id="PS51740">
    <property type="entry name" value="SPOVT_ABRB"/>
    <property type="match status" value="1"/>
</dbReference>
<feature type="region of interest" description="Disordered" evidence="2">
    <location>
        <begin position="62"/>
        <end position="84"/>
    </location>
</feature>
<dbReference type="KEGG" id="amim:MIM_c37290"/>
<evidence type="ECO:0000313" key="4">
    <source>
        <dbReference type="EMBL" id="AHG65786.1"/>
    </source>
</evidence>
<dbReference type="RefSeq" id="WP_187329590.1">
    <property type="nucleotide sequence ID" value="NZ_CP003915.1"/>
</dbReference>
<dbReference type="Proteomes" id="UP000019095">
    <property type="component" value="Chromosome"/>
</dbReference>
<dbReference type="NCBIfam" id="NF040493">
    <property type="entry name" value="TA_anti_VapB"/>
    <property type="match status" value="1"/>
</dbReference>
<evidence type="ECO:0000256" key="2">
    <source>
        <dbReference type="SAM" id="MobiDB-lite"/>
    </source>
</evidence>
<dbReference type="PATRIC" id="fig|1247726.3.peg.4120"/>
<dbReference type="Pfam" id="PF04014">
    <property type="entry name" value="MazE_antitoxin"/>
    <property type="match status" value="1"/>
</dbReference>
<evidence type="ECO:0000313" key="5">
    <source>
        <dbReference type="Proteomes" id="UP000019095"/>
    </source>
</evidence>
<evidence type="ECO:0000256" key="1">
    <source>
        <dbReference type="PROSITE-ProRule" id="PRU01076"/>
    </source>
</evidence>
<dbReference type="AlphaFoldDB" id="W0PH26"/>
<gene>
    <name evidence="4" type="ORF">MIM_c37290</name>
</gene>
<dbReference type="InterPro" id="IPR047976">
    <property type="entry name" value="Anti_VapB2-like"/>
</dbReference>
<dbReference type="InterPro" id="IPR037914">
    <property type="entry name" value="SpoVT-AbrB_sf"/>
</dbReference>
<reference evidence="4 5" key="1">
    <citation type="journal article" date="2014" name="Microbiology">
        <title>Unravelling the complete genome sequence of Advenella mimigardefordensis strain DPN7T and novel insights in the catabolism of the xenobiotic polythioester precursor 3,3'-dithiodipropionate.</title>
        <authorList>
            <person name="Wubbeler J.H."/>
            <person name="Hiessl S."/>
            <person name="Schuldes J."/>
            <person name="Thurmer A."/>
            <person name="Daniel R."/>
            <person name="Steinbuchel A."/>
        </authorList>
    </citation>
    <scope>NUCLEOTIDE SEQUENCE [LARGE SCALE GENOMIC DNA]</scope>
    <source>
        <strain evidence="5">DSM 17166 / LMG 22922 / DPN7</strain>
    </source>
</reference>
<name>W0PH26_ADVMD</name>
<dbReference type="HOGENOM" id="CLU_162018_1_1_4"/>
<dbReference type="STRING" id="1247726.MIM_c37290"/>
<evidence type="ECO:0000259" key="3">
    <source>
        <dbReference type="PROSITE" id="PS51740"/>
    </source>
</evidence>
<feature type="domain" description="SpoVT-AbrB" evidence="3">
    <location>
        <begin position="5"/>
        <end position="47"/>
    </location>
</feature>
<protein>
    <submittedName>
        <fullName evidence="4">SpoVT/AbrB-like domain-containing protein</fullName>
    </submittedName>
</protein>
<dbReference type="SUPFAM" id="SSF89447">
    <property type="entry name" value="AbrB/MazE/MraZ-like"/>
    <property type="match status" value="1"/>
</dbReference>